<feature type="region of interest" description="Disordered" evidence="1">
    <location>
        <begin position="1"/>
        <end position="127"/>
    </location>
</feature>
<evidence type="ECO:0000313" key="2">
    <source>
        <dbReference type="EMBL" id="GAA2386452.1"/>
    </source>
</evidence>
<evidence type="ECO:0000256" key="1">
    <source>
        <dbReference type="SAM" id="MobiDB-lite"/>
    </source>
</evidence>
<sequence>MDTGGHAGSDTGTDAAADAEELREAAHALFHPGVAGSRTPECGLEGHGAGHTCRPAPGGLLWGGTEREELFRRLTEDPGPERPRPEAGTGCRDRTAPAPGPVRRPRPRRRAGSPSRGPRPWGGCWSR</sequence>
<gene>
    <name evidence="2" type="ORF">GCM10010420_06520</name>
</gene>
<evidence type="ECO:0000313" key="3">
    <source>
        <dbReference type="Proteomes" id="UP001500058"/>
    </source>
</evidence>
<feature type="compositionally biased region" description="Low complexity" evidence="1">
    <location>
        <begin position="1"/>
        <end position="16"/>
    </location>
</feature>
<dbReference type="Proteomes" id="UP001500058">
    <property type="component" value="Unassembled WGS sequence"/>
</dbReference>
<proteinExistence type="predicted"/>
<name>A0ABP5URQ4_9ACTN</name>
<protein>
    <submittedName>
        <fullName evidence="2">Uncharacterized protein</fullName>
    </submittedName>
</protein>
<organism evidence="2 3">
    <name type="scientific">Streptomyces glaucosporus</name>
    <dbReference type="NCBI Taxonomy" id="284044"/>
    <lineage>
        <taxon>Bacteria</taxon>
        <taxon>Bacillati</taxon>
        <taxon>Actinomycetota</taxon>
        <taxon>Actinomycetes</taxon>
        <taxon>Kitasatosporales</taxon>
        <taxon>Streptomycetaceae</taxon>
        <taxon>Streptomyces</taxon>
    </lineage>
</organism>
<keyword evidence="3" id="KW-1185">Reference proteome</keyword>
<comment type="caution">
    <text evidence="2">The sequence shown here is derived from an EMBL/GenBank/DDBJ whole genome shotgun (WGS) entry which is preliminary data.</text>
</comment>
<accession>A0ABP5URQ4</accession>
<dbReference type="EMBL" id="BAAATJ010000002">
    <property type="protein sequence ID" value="GAA2386452.1"/>
    <property type="molecule type" value="Genomic_DNA"/>
</dbReference>
<feature type="compositionally biased region" description="Basic and acidic residues" evidence="1">
    <location>
        <begin position="65"/>
        <end position="95"/>
    </location>
</feature>
<reference evidence="3" key="1">
    <citation type="journal article" date="2019" name="Int. J. Syst. Evol. Microbiol.">
        <title>The Global Catalogue of Microorganisms (GCM) 10K type strain sequencing project: providing services to taxonomists for standard genome sequencing and annotation.</title>
        <authorList>
            <consortium name="The Broad Institute Genomics Platform"/>
            <consortium name="The Broad Institute Genome Sequencing Center for Infectious Disease"/>
            <person name="Wu L."/>
            <person name="Ma J."/>
        </authorList>
    </citation>
    <scope>NUCLEOTIDE SEQUENCE [LARGE SCALE GENOMIC DNA]</scope>
    <source>
        <strain evidence="3">JCM 6921</strain>
    </source>
</reference>